<gene>
    <name evidence="1" type="ORF">LCGC14_1363700</name>
</gene>
<proteinExistence type="predicted"/>
<evidence type="ECO:0000313" key="1">
    <source>
        <dbReference type="EMBL" id="KKM78066.1"/>
    </source>
</evidence>
<protein>
    <submittedName>
        <fullName evidence="1">Uncharacterized protein</fullName>
    </submittedName>
</protein>
<reference evidence="1" key="1">
    <citation type="journal article" date="2015" name="Nature">
        <title>Complex archaea that bridge the gap between prokaryotes and eukaryotes.</title>
        <authorList>
            <person name="Spang A."/>
            <person name="Saw J.H."/>
            <person name="Jorgensen S.L."/>
            <person name="Zaremba-Niedzwiedzka K."/>
            <person name="Martijn J."/>
            <person name="Lind A.E."/>
            <person name="van Eijk R."/>
            <person name="Schleper C."/>
            <person name="Guy L."/>
            <person name="Ettema T.J."/>
        </authorList>
    </citation>
    <scope>NUCLEOTIDE SEQUENCE</scope>
</reference>
<sequence length="61" mass="7026">MGGLIYMIIKDEKNILKYQIENGVEFSELDSGSRDKLISEICRKLLKLEEKFIALNYTTLG</sequence>
<organism evidence="1">
    <name type="scientific">marine sediment metagenome</name>
    <dbReference type="NCBI Taxonomy" id="412755"/>
    <lineage>
        <taxon>unclassified sequences</taxon>
        <taxon>metagenomes</taxon>
        <taxon>ecological metagenomes</taxon>
    </lineage>
</organism>
<dbReference type="AlphaFoldDB" id="A0A0F9KTF1"/>
<name>A0A0F9KTF1_9ZZZZ</name>
<dbReference type="EMBL" id="LAZR01008549">
    <property type="protein sequence ID" value="KKM78066.1"/>
    <property type="molecule type" value="Genomic_DNA"/>
</dbReference>
<comment type="caution">
    <text evidence="1">The sequence shown here is derived from an EMBL/GenBank/DDBJ whole genome shotgun (WGS) entry which is preliminary data.</text>
</comment>
<accession>A0A0F9KTF1</accession>